<sequence>MIALYLKDSPQKLSNILSSLGVSFSTIGNVFILDMEKHAFFLIVEDLPKEITKKLKISFVEKEDLSSAEKLIEIGFRSISLEEFAEENLFYGLSEVLNNGDIYFHSIIDVKTKKIYGFEALCRLPIPIYKLFKVSDRIAFFADNFCRERALLDYTRRFPMQNYHLFLNFHPKFLKNPLENVGELITSLMNKEVDASKIVVEIDEYEGMDLKSVKLIRDFLKAEGIQVALDDVGAGYAGLYQLTEIHPDIAKLDMALVRDVYKSPVKQAVVKGLISACKASNIKVLAEGIEKEEELLFLLEAGVDLLQGFLFSKPSTYPNTREIEKVAYNLLAKHPLGGLL</sequence>
<dbReference type="GO" id="GO:0071111">
    <property type="term" value="F:cyclic-guanylate-specific phosphodiesterase activity"/>
    <property type="evidence" value="ECO:0007669"/>
    <property type="project" value="InterPro"/>
</dbReference>
<dbReference type="PANTHER" id="PTHR33121:SF71">
    <property type="entry name" value="OXYGEN SENSOR PROTEIN DOSP"/>
    <property type="match status" value="1"/>
</dbReference>
<reference evidence="2" key="1">
    <citation type="journal article" date="2020" name="mSystems">
        <title>Genome- and Community-Level Interaction Insights into Carbon Utilization and Element Cycling Functions of Hydrothermarchaeota in Hydrothermal Sediment.</title>
        <authorList>
            <person name="Zhou Z."/>
            <person name="Liu Y."/>
            <person name="Xu W."/>
            <person name="Pan J."/>
            <person name="Luo Z.H."/>
            <person name="Li M."/>
        </authorList>
    </citation>
    <scope>NUCLEOTIDE SEQUENCE [LARGE SCALE GENOMIC DNA]</scope>
    <source>
        <strain evidence="2">SpSt-132</strain>
    </source>
</reference>
<organism evidence="2">
    <name type="scientific">Hydrogenobacter sp</name>
    <dbReference type="NCBI Taxonomy" id="2152829"/>
    <lineage>
        <taxon>Bacteria</taxon>
        <taxon>Pseudomonadati</taxon>
        <taxon>Aquificota</taxon>
        <taxon>Aquificia</taxon>
        <taxon>Aquificales</taxon>
        <taxon>Aquificaceae</taxon>
        <taxon>Hydrogenobacter</taxon>
    </lineage>
</organism>
<dbReference type="AlphaFoldDB" id="A0A7C2ZFR2"/>
<dbReference type="InterPro" id="IPR050706">
    <property type="entry name" value="Cyclic-di-GMP_PDE-like"/>
</dbReference>
<accession>A0A7C2ZFR2</accession>
<evidence type="ECO:0000259" key="1">
    <source>
        <dbReference type="PROSITE" id="PS50883"/>
    </source>
</evidence>
<dbReference type="EMBL" id="DSFP01000071">
    <property type="protein sequence ID" value="HEW46690.1"/>
    <property type="molecule type" value="Genomic_DNA"/>
</dbReference>
<dbReference type="PANTHER" id="PTHR33121">
    <property type="entry name" value="CYCLIC DI-GMP PHOSPHODIESTERASE PDEF"/>
    <property type="match status" value="1"/>
</dbReference>
<dbReference type="SMART" id="SM00052">
    <property type="entry name" value="EAL"/>
    <property type="match status" value="1"/>
</dbReference>
<feature type="domain" description="EAL" evidence="1">
    <location>
        <begin position="82"/>
        <end position="328"/>
    </location>
</feature>
<dbReference type="CDD" id="cd01948">
    <property type="entry name" value="EAL"/>
    <property type="match status" value="1"/>
</dbReference>
<dbReference type="InterPro" id="IPR035919">
    <property type="entry name" value="EAL_sf"/>
</dbReference>
<dbReference type="InterPro" id="IPR001633">
    <property type="entry name" value="EAL_dom"/>
</dbReference>
<dbReference type="SUPFAM" id="SSF141868">
    <property type="entry name" value="EAL domain-like"/>
    <property type="match status" value="1"/>
</dbReference>
<protein>
    <submittedName>
        <fullName evidence="2">EAL domain-containing protein</fullName>
    </submittedName>
</protein>
<dbReference type="Gene3D" id="3.20.20.450">
    <property type="entry name" value="EAL domain"/>
    <property type="match status" value="1"/>
</dbReference>
<proteinExistence type="predicted"/>
<dbReference type="PROSITE" id="PS50883">
    <property type="entry name" value="EAL"/>
    <property type="match status" value="1"/>
</dbReference>
<comment type="caution">
    <text evidence="2">The sequence shown here is derived from an EMBL/GenBank/DDBJ whole genome shotgun (WGS) entry which is preliminary data.</text>
</comment>
<gene>
    <name evidence="2" type="ORF">ENO47_08540</name>
</gene>
<evidence type="ECO:0000313" key="2">
    <source>
        <dbReference type="EMBL" id="HEW46690.1"/>
    </source>
</evidence>
<name>A0A7C2ZFR2_9AQUI</name>
<dbReference type="Pfam" id="PF00563">
    <property type="entry name" value="EAL"/>
    <property type="match status" value="1"/>
</dbReference>